<accession>A0A085Z0B9</accession>
<protein>
    <submittedName>
        <fullName evidence="1">Uncharacterized protein</fullName>
    </submittedName>
</protein>
<dbReference type="AlphaFoldDB" id="A0A085Z0B9"/>
<proteinExistence type="predicted"/>
<sequence length="228" mass="27217">MTNLNTYRFESIVSEEIMPNYFTEKKYTRTVEIFFFIKYKELYHYQILCTKFDFSDQDTAVGFFLKKISYLFDELDVYADEENNIVKINNISSLRLRWQELKTKLWETNKGDEVENYFRNISSVLDNEKNLISFLQSYNMFGLYFNGQSGQYADDGKKIRVITEGKIEYLHKQDLSPEETEIKMKVSKDKNENYIEGTAIYEKGILRENFVQSKENKCEIKYSLLWVG</sequence>
<reference evidence="1 2" key="1">
    <citation type="submission" date="2014-07" db="EMBL/GenBank/DDBJ databases">
        <title>Genome of Chryseobacterium luteum DSM 18605.</title>
        <authorList>
            <person name="Stropko S.J."/>
            <person name="Pipes S.E."/>
            <person name="Newman J.D."/>
        </authorList>
    </citation>
    <scope>NUCLEOTIDE SEQUENCE [LARGE SCALE GENOMIC DNA]</scope>
    <source>
        <strain evidence="1 2">DSM 18605</strain>
    </source>
</reference>
<dbReference type="Proteomes" id="UP000028703">
    <property type="component" value="Unassembled WGS sequence"/>
</dbReference>
<keyword evidence="2" id="KW-1185">Reference proteome</keyword>
<evidence type="ECO:0000313" key="1">
    <source>
        <dbReference type="EMBL" id="KFE97882.1"/>
    </source>
</evidence>
<gene>
    <name evidence="1" type="ORF">IX38_19650</name>
</gene>
<dbReference type="eggNOG" id="ENOG5033HSF">
    <property type="taxonomic scope" value="Bacteria"/>
</dbReference>
<dbReference type="OrthoDB" id="1322834at2"/>
<name>A0A085Z0B9_9FLAO</name>
<evidence type="ECO:0000313" key="2">
    <source>
        <dbReference type="Proteomes" id="UP000028703"/>
    </source>
</evidence>
<dbReference type="RefSeq" id="WP_034707464.1">
    <property type="nucleotide sequence ID" value="NZ_JPRO01000023.1"/>
</dbReference>
<dbReference type="EMBL" id="JPRO01000023">
    <property type="protein sequence ID" value="KFE97882.1"/>
    <property type="molecule type" value="Genomic_DNA"/>
</dbReference>
<comment type="caution">
    <text evidence="1">The sequence shown here is derived from an EMBL/GenBank/DDBJ whole genome shotgun (WGS) entry which is preliminary data.</text>
</comment>
<organism evidence="1 2">
    <name type="scientific">Chryseobacterium luteum</name>
    <dbReference type="NCBI Taxonomy" id="421531"/>
    <lineage>
        <taxon>Bacteria</taxon>
        <taxon>Pseudomonadati</taxon>
        <taxon>Bacteroidota</taxon>
        <taxon>Flavobacteriia</taxon>
        <taxon>Flavobacteriales</taxon>
        <taxon>Weeksellaceae</taxon>
        <taxon>Chryseobacterium group</taxon>
        <taxon>Chryseobacterium</taxon>
    </lineage>
</organism>